<proteinExistence type="predicted"/>
<feature type="compositionally biased region" description="Pro residues" evidence="1">
    <location>
        <begin position="47"/>
        <end position="60"/>
    </location>
</feature>
<evidence type="ECO:0000313" key="3">
    <source>
        <dbReference type="Proteomes" id="UP000503011"/>
    </source>
</evidence>
<dbReference type="AlphaFoldDB" id="A0A6F8YT81"/>
<dbReference type="PROSITE" id="PS51257">
    <property type="entry name" value="PROKAR_LIPOPROTEIN"/>
    <property type="match status" value="1"/>
</dbReference>
<feature type="region of interest" description="Disordered" evidence="1">
    <location>
        <begin position="79"/>
        <end position="99"/>
    </location>
</feature>
<sequence length="99" mass="9885">MGGAGRVRAFFGTVALVVVGAMAVACSVTPSTSREEELSRVGSEPPLASPAAPPPLPGGRPRPLCELVTVEEVGAVLGSPAASVGPDPQGWAAVAARRR</sequence>
<name>A0A6F8YT81_9ACTN</name>
<evidence type="ECO:0000313" key="2">
    <source>
        <dbReference type="EMBL" id="BCB89360.1"/>
    </source>
</evidence>
<dbReference type="KEGG" id="psuu:Psuf_066730"/>
<evidence type="ECO:0008006" key="4">
    <source>
        <dbReference type="Google" id="ProtNLM"/>
    </source>
</evidence>
<evidence type="ECO:0000256" key="1">
    <source>
        <dbReference type="SAM" id="MobiDB-lite"/>
    </source>
</evidence>
<gene>
    <name evidence="2" type="ORF">Psuf_066730</name>
</gene>
<dbReference type="Proteomes" id="UP000503011">
    <property type="component" value="Chromosome"/>
</dbReference>
<dbReference type="EMBL" id="AP022871">
    <property type="protein sequence ID" value="BCB89360.1"/>
    <property type="molecule type" value="Genomic_DNA"/>
</dbReference>
<reference evidence="2 3" key="1">
    <citation type="submission" date="2020-03" db="EMBL/GenBank/DDBJ databases">
        <title>Whole genome shotgun sequence of Phytohabitans suffuscus NBRC 105367.</title>
        <authorList>
            <person name="Komaki H."/>
            <person name="Tamura T."/>
        </authorList>
    </citation>
    <scope>NUCLEOTIDE SEQUENCE [LARGE SCALE GENOMIC DNA]</scope>
    <source>
        <strain evidence="2 3">NBRC 105367</strain>
    </source>
</reference>
<reference evidence="2 3" key="2">
    <citation type="submission" date="2020-03" db="EMBL/GenBank/DDBJ databases">
        <authorList>
            <person name="Ichikawa N."/>
            <person name="Kimura A."/>
            <person name="Kitahashi Y."/>
            <person name="Uohara A."/>
        </authorList>
    </citation>
    <scope>NUCLEOTIDE SEQUENCE [LARGE SCALE GENOMIC DNA]</scope>
    <source>
        <strain evidence="2 3">NBRC 105367</strain>
    </source>
</reference>
<organism evidence="2 3">
    <name type="scientific">Phytohabitans suffuscus</name>
    <dbReference type="NCBI Taxonomy" id="624315"/>
    <lineage>
        <taxon>Bacteria</taxon>
        <taxon>Bacillati</taxon>
        <taxon>Actinomycetota</taxon>
        <taxon>Actinomycetes</taxon>
        <taxon>Micromonosporales</taxon>
        <taxon>Micromonosporaceae</taxon>
    </lineage>
</organism>
<feature type="region of interest" description="Disordered" evidence="1">
    <location>
        <begin position="29"/>
        <end position="63"/>
    </location>
</feature>
<protein>
    <recommendedName>
        <fullName evidence="4">Lipoprotein</fullName>
    </recommendedName>
</protein>
<keyword evidence="3" id="KW-1185">Reference proteome</keyword>
<accession>A0A6F8YT81</accession>